<evidence type="ECO:0000256" key="1">
    <source>
        <dbReference type="SAM" id="MobiDB-lite"/>
    </source>
</evidence>
<keyword evidence="3" id="KW-1185">Reference proteome</keyword>
<feature type="compositionally biased region" description="Pro residues" evidence="1">
    <location>
        <begin position="1"/>
        <end position="11"/>
    </location>
</feature>
<organism evidence="2 3">
    <name type="scientific">Trifolium medium</name>
    <dbReference type="NCBI Taxonomy" id="97028"/>
    <lineage>
        <taxon>Eukaryota</taxon>
        <taxon>Viridiplantae</taxon>
        <taxon>Streptophyta</taxon>
        <taxon>Embryophyta</taxon>
        <taxon>Tracheophyta</taxon>
        <taxon>Spermatophyta</taxon>
        <taxon>Magnoliopsida</taxon>
        <taxon>eudicotyledons</taxon>
        <taxon>Gunneridae</taxon>
        <taxon>Pentapetalae</taxon>
        <taxon>rosids</taxon>
        <taxon>fabids</taxon>
        <taxon>Fabales</taxon>
        <taxon>Fabaceae</taxon>
        <taxon>Papilionoideae</taxon>
        <taxon>50 kb inversion clade</taxon>
        <taxon>NPAAA clade</taxon>
        <taxon>Hologalegina</taxon>
        <taxon>IRL clade</taxon>
        <taxon>Trifolieae</taxon>
        <taxon>Trifolium</taxon>
    </lineage>
</organism>
<evidence type="ECO:0000313" key="2">
    <source>
        <dbReference type="EMBL" id="MCI81537.1"/>
    </source>
</evidence>
<evidence type="ECO:0000313" key="3">
    <source>
        <dbReference type="Proteomes" id="UP000265520"/>
    </source>
</evidence>
<feature type="non-terminal residue" evidence="2">
    <location>
        <position position="1"/>
    </location>
</feature>
<dbReference type="Proteomes" id="UP000265520">
    <property type="component" value="Unassembled WGS sequence"/>
</dbReference>
<protein>
    <submittedName>
        <fullName evidence="2">Uncharacterized protein</fullName>
    </submittedName>
</protein>
<sequence length="26" mass="2655">PAPPPGHPPAPRLAHLPPKAQTQAHA</sequence>
<dbReference type="EMBL" id="LXQA011021221">
    <property type="protein sequence ID" value="MCI81537.1"/>
    <property type="molecule type" value="Genomic_DNA"/>
</dbReference>
<reference evidence="2 3" key="1">
    <citation type="journal article" date="2018" name="Front. Plant Sci.">
        <title>Red Clover (Trifolium pratense) and Zigzag Clover (T. medium) - A Picture of Genomic Similarities and Differences.</title>
        <authorList>
            <person name="Dluhosova J."/>
            <person name="Istvanek J."/>
            <person name="Nedelnik J."/>
            <person name="Repkova J."/>
        </authorList>
    </citation>
    <scope>NUCLEOTIDE SEQUENCE [LARGE SCALE GENOMIC DNA]</scope>
    <source>
        <strain evidence="3">cv. 10/8</strain>
        <tissue evidence="2">Leaf</tissue>
    </source>
</reference>
<dbReference type="AlphaFoldDB" id="A0A392V088"/>
<feature type="region of interest" description="Disordered" evidence="1">
    <location>
        <begin position="1"/>
        <end position="26"/>
    </location>
</feature>
<proteinExistence type="predicted"/>
<name>A0A392V088_9FABA</name>
<comment type="caution">
    <text evidence="2">The sequence shown here is derived from an EMBL/GenBank/DDBJ whole genome shotgun (WGS) entry which is preliminary data.</text>
</comment>
<accession>A0A392V088</accession>